<protein>
    <recommendedName>
        <fullName evidence="2">U1-type domain-containing protein</fullName>
    </recommendedName>
</protein>
<feature type="compositionally biased region" description="Low complexity" evidence="1">
    <location>
        <begin position="375"/>
        <end position="384"/>
    </location>
</feature>
<evidence type="ECO:0000313" key="3">
    <source>
        <dbReference type="EMBL" id="KAJ9693404.1"/>
    </source>
</evidence>
<feature type="compositionally biased region" description="Basic residues" evidence="1">
    <location>
        <begin position="360"/>
        <end position="374"/>
    </location>
</feature>
<feature type="region of interest" description="Disordered" evidence="1">
    <location>
        <begin position="352"/>
        <end position="402"/>
    </location>
</feature>
<dbReference type="Pfam" id="PF12874">
    <property type="entry name" value="zf-met"/>
    <property type="match status" value="1"/>
</dbReference>
<dbReference type="SMART" id="SM00451">
    <property type="entry name" value="ZnF_U1"/>
    <property type="match status" value="1"/>
</dbReference>
<dbReference type="AlphaFoldDB" id="A0AA38ZS89"/>
<dbReference type="PANTHER" id="PTHR47487:SF8">
    <property type="entry name" value="OS08G0270900 PROTEIN"/>
    <property type="match status" value="1"/>
</dbReference>
<accession>A0AA38ZS89</accession>
<evidence type="ECO:0000256" key="1">
    <source>
        <dbReference type="SAM" id="MobiDB-lite"/>
    </source>
</evidence>
<dbReference type="GO" id="GO:0003676">
    <property type="term" value="F:nucleic acid binding"/>
    <property type="evidence" value="ECO:0007669"/>
    <property type="project" value="InterPro"/>
</dbReference>
<dbReference type="GO" id="GO:0008270">
    <property type="term" value="F:zinc ion binding"/>
    <property type="evidence" value="ECO:0007669"/>
    <property type="project" value="InterPro"/>
</dbReference>
<evidence type="ECO:0000313" key="4">
    <source>
        <dbReference type="Proteomes" id="UP001168098"/>
    </source>
</evidence>
<dbReference type="Proteomes" id="UP001168098">
    <property type="component" value="Unassembled WGS sequence"/>
</dbReference>
<dbReference type="InterPro" id="IPR013087">
    <property type="entry name" value="Znf_C2H2_type"/>
</dbReference>
<evidence type="ECO:0000259" key="2">
    <source>
        <dbReference type="SMART" id="SM00451"/>
    </source>
</evidence>
<dbReference type="InterPro" id="IPR036236">
    <property type="entry name" value="Znf_C2H2_sf"/>
</dbReference>
<dbReference type="PANTHER" id="PTHR47487">
    <property type="entry name" value="OS06G0651300 PROTEIN-RELATED"/>
    <property type="match status" value="1"/>
</dbReference>
<name>A0AA38ZS89_VITRO</name>
<keyword evidence="4" id="KW-1185">Reference proteome</keyword>
<reference evidence="3 4" key="1">
    <citation type="journal article" date="2023" name="BMC Biotechnol.">
        <title>Vitis rotundifolia cv Carlos genome sequencing.</title>
        <authorList>
            <person name="Huff M."/>
            <person name="Hulse-Kemp A."/>
            <person name="Scheffler B."/>
            <person name="Youngblood R."/>
            <person name="Simpson S."/>
            <person name="Babiker E."/>
            <person name="Staton M."/>
        </authorList>
    </citation>
    <scope>NUCLEOTIDE SEQUENCE [LARGE SCALE GENOMIC DNA]</scope>
    <source>
        <tissue evidence="3">Leaf</tissue>
    </source>
</reference>
<dbReference type="InterPro" id="IPR003604">
    <property type="entry name" value="Matrin/U1-like-C_Znf_C2H2"/>
</dbReference>
<feature type="domain" description="U1-type" evidence="2">
    <location>
        <begin position="336"/>
        <end position="370"/>
    </location>
</feature>
<feature type="compositionally biased region" description="Basic residues" evidence="1">
    <location>
        <begin position="385"/>
        <end position="394"/>
    </location>
</feature>
<sequence length="402" mass="44306">MDSRFLTNTQSRMTYFSPSSSNLSYFQQQALPAGMNGVYLTRSEYVRGGVGTREMIQCEIEKEQIREEIIGAEIAQLCMLEAERRREILMNRDTALQMSLGFLTTMHYQYDGTSNERLTSLAPSAVGAFNRMHQSGESLSPLAASSVGVFNRMHEFSEKLSLLAPSAVGVFNRMDEFSEKLSPLAPSAVGVFNRMHEFEFSEKLSPLAPSAVGAFNRMHEFSEKLSPLAPSAVGVFNRMHRFGEKLSPLAPSAVGVSNRMHHFGGTCDNERLSPLAPSAVEVFNRMSLEGDPSFLEELDGNKESTNVNSSIYEKKWTEGQAAEGDCEHPVARVNKKSEWSCALCQVSTTSEQSLNDHLQGKKHKSKASKLKAKKTSIGSSVSKSGKGKKKKAAKQGKLLLLQ</sequence>
<organism evidence="3 4">
    <name type="scientific">Vitis rotundifolia</name>
    <name type="common">Muscadine grape</name>
    <dbReference type="NCBI Taxonomy" id="103349"/>
    <lineage>
        <taxon>Eukaryota</taxon>
        <taxon>Viridiplantae</taxon>
        <taxon>Streptophyta</taxon>
        <taxon>Embryophyta</taxon>
        <taxon>Tracheophyta</taxon>
        <taxon>Spermatophyta</taxon>
        <taxon>Magnoliopsida</taxon>
        <taxon>eudicotyledons</taxon>
        <taxon>Gunneridae</taxon>
        <taxon>Pentapetalae</taxon>
        <taxon>rosids</taxon>
        <taxon>Vitales</taxon>
        <taxon>Vitaceae</taxon>
        <taxon>Viteae</taxon>
        <taxon>Vitis</taxon>
    </lineage>
</organism>
<proteinExistence type="predicted"/>
<dbReference type="Gene3D" id="3.30.160.60">
    <property type="entry name" value="Classic Zinc Finger"/>
    <property type="match status" value="1"/>
</dbReference>
<dbReference type="SUPFAM" id="SSF57667">
    <property type="entry name" value="beta-beta-alpha zinc fingers"/>
    <property type="match status" value="1"/>
</dbReference>
<comment type="caution">
    <text evidence="3">The sequence shown here is derived from an EMBL/GenBank/DDBJ whole genome shotgun (WGS) entry which is preliminary data.</text>
</comment>
<dbReference type="EMBL" id="JARBHA010000009">
    <property type="protein sequence ID" value="KAJ9693404.1"/>
    <property type="molecule type" value="Genomic_DNA"/>
</dbReference>
<gene>
    <name evidence="3" type="ORF">PVL29_012256</name>
</gene>